<sequence length="2040" mass="226244">MASGRSQLVDYTYQHLNTLLSGIQDGVRPKQLEDILAARVDVLKRHYNPFDKPSDASKKVVESGSVVLSDGVSLSVEENDKEVIYAISKHFDMDQVDALVLMRSFFYNEGLPQAGESDASSLIEELLQVITPFYYSERLCVSRTLTSLFRAYSNPEHPFSNVAKKILSDVIDEPISFALETMSQYLAKAKHPVPESLLNDPKRASLWAKQNAKEQLVLLELMFWSLWEYIPCQASIVVSVFEAAYGVEFGYKQENSTSLLDEEGRQIQKDLASFWVLLTIEVLNLELVSSAGLELPSGPQETGPLIGSPQSLEKVHRLVMSHTHPGFVCTMLAWAFYLKGVTDAASRLAERPAAYLPFLREIRSSQEVAFKKGEKELHATIVSACLRPESGLFPFLQALLTESPVFTTSVAWKVGSAVGEPNAVAYRSVMKGLVIALADYEPVEMIPDFDGLVEVWIALFGQSESSTISGICRQYWDYDWKQGISRRGIIDCARTRFPVQIRPLVRLLRCMTGIGFSGATPGAELSSRDSNSLGVDRQICISYVYHYLSNLPTYTQVISVAARSGASALFDRTIHRARTGASGGTAYTNVRPVTLPGGSTLAQKTVGRLLCSDSSNDPVVVAWEHQNNGWSVLIDLLVDYVNRRQGQSRGAYGRDLANRRLEQTNVLQFDDIGIEKDTEDDVLVADILELVLSIIQGNAEQMEVLMRSLEGGVPVSHTNKHSPPPDLVQLIFMILEDTLSRAQNARYPLSSSSLVAPALGILSSLLALPAYSNRIWLYLRSTTMLFGSERETNFTSAVLSSERASGQYTMTLSLLRLVRNLFEEAVASLLLTQSEQPRLQLIKNEVLSRAIHFVHGQIWVDYSGWRYAKLGDRFEIGKEVMSLYSRVVETMSAVSSAHAFAGMSEFVTRTLLTHATSAAINPLVHIIASGRSLLGTLTALRRFAEGSQYMGLLEVCLRLTRLLLNAKQVSSVAQDMTLLERTMCSEISVQNVLLRNRSGRVNAVDSLAWYVAGRELGLNIPRESIRVLTALCSSLSSVTPLPSIIGCFTDAQAAMTSFIKIVRHPYDDLALRNAIWNFICMAVEKQPALAVLLVSGQFRIQSTREKGKKEKTGVLKLPTEENEVDVVSLGTKSSSAVEAACETLAGWSALWEANPQLLASVMTFLDVVWNRSLEQLGDFEPTKANSEFWKQIAALASQDLGPSPDYISSRSVETDEGVHSELHDAVSNYSLRTKIKALALRIVGTDTAVHLQSNKGKEVVDKPSSFSALNTLMTWDDLQTQDFADAIHNSFDPELSNQLVAVLRSSFGSITVETLQSVEPLRDREFGDNFMLSMPLLQDIVKTALRTKTEATQKADDAKYLVYSVNLNMSLAQSGYFLSQSWCSLLEHIKGYLRADPKLRSTFLTIAASVAERIAGERRSGDFMYTIHGGRLKVLLAVLEVPWFHDITQNSRSDLFTIVEQLEGIVSNETFSPSKSLLGTISKPFHQSLLQIIYFCGRLCQTASRDHSLVKADQRLVMGRTFTTSLLFIIDALRITFDSARTRLDVQLDNDMQLLVAAFQQCTRPGLHTSSNAWLTRLQETDVMNASFELLRQCDTAGLADVDLLRSRGRPLYSPHVFMFHVTLASIPFTSERLASEGLIPAYCSIAISQAISEGLIDVQLPELPGERSPAHRAYCSILTNVNGVISCMNSPQQFIEAQVVGFVQLYGKQISRAMSWNNDEPLTLPFLEELELTIQLFYLVATGSTVSSRKSENMSSVLRAFTDHALQLLQQINYALTHPKHLAGLVEPVTSDERSRIARENGEKFSGSSVSELLDDKKRPLMMSVVRRLFIVATTVLDALVIVGGSEQVMLCGPEEWPTREASLVLHSKVTIGEPASIGTMLELGNCAYDTLRFLKEQKSQTTPSPQPTISPLVDVVRHALESVLMYTTTQLVIWLSRHEDEQQWNAEMDQDENVETASVAPTKDRDRRNKRKSITLADRLRRGMTGEMTSDLQALVTKSKNLIAQQSALVKSNSQKMVDITVVLESFLEDRIQVSANA</sequence>
<evidence type="ECO:0000256" key="8">
    <source>
        <dbReference type="ARBA" id="ARBA00038387"/>
    </source>
</evidence>
<dbReference type="GO" id="GO:0006606">
    <property type="term" value="P:protein import into nucleus"/>
    <property type="evidence" value="ECO:0007669"/>
    <property type="project" value="TreeGrafter"/>
</dbReference>
<protein>
    <recommendedName>
        <fullName evidence="9">Nucleoporin NUP188</fullName>
    </recommendedName>
</protein>
<evidence type="ECO:0000256" key="4">
    <source>
        <dbReference type="ARBA" id="ARBA00022927"/>
    </source>
</evidence>
<dbReference type="GO" id="GO:0017056">
    <property type="term" value="F:structural constituent of nuclear pore"/>
    <property type="evidence" value="ECO:0007669"/>
    <property type="project" value="InterPro"/>
</dbReference>
<dbReference type="InParanoid" id="A0A0H2SC68"/>
<gene>
    <name evidence="13" type="ORF">SCHPADRAFT_996512</name>
</gene>
<keyword evidence="4" id="KW-0653">Protein transport</keyword>
<name>A0A0H2SC68_9AGAM</name>
<evidence type="ECO:0000256" key="10">
    <source>
        <dbReference type="SAM" id="MobiDB-lite"/>
    </source>
</evidence>
<evidence type="ECO:0000256" key="7">
    <source>
        <dbReference type="ARBA" id="ARBA00023242"/>
    </source>
</evidence>
<feature type="region of interest" description="Disordered" evidence="10">
    <location>
        <begin position="1948"/>
        <end position="1975"/>
    </location>
</feature>
<evidence type="ECO:0000256" key="9">
    <source>
        <dbReference type="ARBA" id="ARBA00040174"/>
    </source>
</evidence>
<evidence type="ECO:0000256" key="2">
    <source>
        <dbReference type="ARBA" id="ARBA00022448"/>
    </source>
</evidence>
<dbReference type="InterPro" id="IPR044840">
    <property type="entry name" value="Nup188"/>
</dbReference>
<dbReference type="GO" id="GO:0044611">
    <property type="term" value="C:nuclear pore inner ring"/>
    <property type="evidence" value="ECO:0007669"/>
    <property type="project" value="TreeGrafter"/>
</dbReference>
<organism evidence="13 14">
    <name type="scientific">Schizopora paradoxa</name>
    <dbReference type="NCBI Taxonomy" id="27342"/>
    <lineage>
        <taxon>Eukaryota</taxon>
        <taxon>Fungi</taxon>
        <taxon>Dikarya</taxon>
        <taxon>Basidiomycota</taxon>
        <taxon>Agaricomycotina</taxon>
        <taxon>Agaricomycetes</taxon>
        <taxon>Hymenochaetales</taxon>
        <taxon>Schizoporaceae</taxon>
        <taxon>Schizopora</taxon>
    </lineage>
</organism>
<dbReference type="Gene3D" id="1.25.10.70">
    <property type="match status" value="1"/>
</dbReference>
<evidence type="ECO:0000256" key="3">
    <source>
        <dbReference type="ARBA" id="ARBA00022816"/>
    </source>
</evidence>
<comment type="similarity">
    <text evidence="8">Belongs to the Nup188 family.</text>
</comment>
<keyword evidence="6" id="KW-0906">Nuclear pore complex</keyword>
<dbReference type="InterPro" id="IPR018864">
    <property type="entry name" value="Nucleoporin_Nup188_N"/>
</dbReference>
<comment type="subcellular location">
    <subcellularLocation>
        <location evidence="1">Nucleus</location>
        <location evidence="1">Nuclear pore complex</location>
    </subcellularLocation>
</comment>
<evidence type="ECO:0000256" key="6">
    <source>
        <dbReference type="ARBA" id="ARBA00023132"/>
    </source>
</evidence>
<dbReference type="Proteomes" id="UP000053477">
    <property type="component" value="Unassembled WGS sequence"/>
</dbReference>
<reference evidence="13 14" key="1">
    <citation type="submission" date="2015-04" db="EMBL/GenBank/DDBJ databases">
        <title>Complete genome sequence of Schizopora paradoxa KUC8140, a cosmopolitan wood degrader in East Asia.</title>
        <authorList>
            <consortium name="DOE Joint Genome Institute"/>
            <person name="Min B."/>
            <person name="Park H."/>
            <person name="Jang Y."/>
            <person name="Kim J.-J."/>
            <person name="Kim K.H."/>
            <person name="Pangilinan J."/>
            <person name="Lipzen A."/>
            <person name="Riley R."/>
            <person name="Grigoriev I.V."/>
            <person name="Spatafora J.W."/>
            <person name="Choi I.-G."/>
        </authorList>
    </citation>
    <scope>NUCLEOTIDE SEQUENCE [LARGE SCALE GENOMIC DNA]</scope>
    <source>
        <strain evidence="13 14">KUC8140</strain>
    </source>
</reference>
<dbReference type="EMBL" id="KQ085942">
    <property type="protein sequence ID" value="KLO14521.1"/>
    <property type="molecule type" value="Genomic_DNA"/>
</dbReference>
<dbReference type="GO" id="GO:0006405">
    <property type="term" value="P:RNA export from nucleus"/>
    <property type="evidence" value="ECO:0007669"/>
    <property type="project" value="TreeGrafter"/>
</dbReference>
<evidence type="ECO:0000256" key="5">
    <source>
        <dbReference type="ARBA" id="ARBA00023010"/>
    </source>
</evidence>
<proteinExistence type="inferred from homology"/>
<evidence type="ECO:0000313" key="13">
    <source>
        <dbReference type="EMBL" id="KLO14521.1"/>
    </source>
</evidence>
<keyword evidence="14" id="KW-1185">Reference proteome</keyword>
<evidence type="ECO:0000259" key="11">
    <source>
        <dbReference type="Pfam" id="PF10487"/>
    </source>
</evidence>
<evidence type="ECO:0000256" key="1">
    <source>
        <dbReference type="ARBA" id="ARBA00004567"/>
    </source>
</evidence>
<dbReference type="Pfam" id="PF10487">
    <property type="entry name" value="Nup188_N"/>
    <property type="match status" value="1"/>
</dbReference>
<keyword evidence="7" id="KW-0539">Nucleus</keyword>
<dbReference type="OrthoDB" id="102511at2759"/>
<keyword evidence="2" id="KW-0813">Transport</keyword>
<evidence type="ECO:0000313" key="14">
    <source>
        <dbReference type="Proteomes" id="UP000053477"/>
    </source>
</evidence>
<feature type="domain" description="Nucleoporin Nup188 N-terminal" evidence="11">
    <location>
        <begin position="32"/>
        <end position="338"/>
    </location>
</feature>
<dbReference type="PANTHER" id="PTHR31431">
    <property type="entry name" value="NUCLEOPORIN NUP188 HOMOLOG"/>
    <property type="match status" value="1"/>
</dbReference>
<evidence type="ECO:0000259" key="12">
    <source>
        <dbReference type="Pfam" id="PF21093"/>
    </source>
</evidence>
<keyword evidence="3" id="KW-0509">mRNA transport</keyword>
<dbReference type="PANTHER" id="PTHR31431:SF1">
    <property type="entry name" value="NUCLEOPORIN NUP188"/>
    <property type="match status" value="1"/>
</dbReference>
<feature type="domain" description="Nucleoporin Nup188 N-terminal subdomain III" evidence="12">
    <location>
        <begin position="670"/>
        <end position="1097"/>
    </location>
</feature>
<accession>A0A0H2SC68</accession>
<dbReference type="GO" id="GO:0051028">
    <property type="term" value="P:mRNA transport"/>
    <property type="evidence" value="ECO:0007669"/>
    <property type="project" value="UniProtKB-KW"/>
</dbReference>
<keyword evidence="5" id="KW-0811">Translocation</keyword>
<dbReference type="STRING" id="27342.A0A0H2SC68"/>
<dbReference type="Pfam" id="PF21093">
    <property type="entry name" value="Nup188_N-subdom_III"/>
    <property type="match status" value="1"/>
</dbReference>
<dbReference type="InterPro" id="IPR048883">
    <property type="entry name" value="Nup188_N-subdom_III"/>
</dbReference>